<sequence length="174" mass="19023">AKRAIRLWGQGLELAGEEFRVRVAKSTRSQKGPGKGAGKGEAEELAASTHDKGEEPDVVCLLCGDASHVLKSCKFQSRGLRISCSALEGKTLEEAKEEVSQTFKVLDAALVPDKARWHGLHLRTGESALWLYPPFARKTLAHDFGKVNTCLQQSFFHQCGYLLLGPPFHVPIGI</sequence>
<organism evidence="2">
    <name type="scientific">Cladocopium goreaui</name>
    <dbReference type="NCBI Taxonomy" id="2562237"/>
    <lineage>
        <taxon>Eukaryota</taxon>
        <taxon>Sar</taxon>
        <taxon>Alveolata</taxon>
        <taxon>Dinophyceae</taxon>
        <taxon>Suessiales</taxon>
        <taxon>Symbiodiniaceae</taxon>
        <taxon>Cladocopium</taxon>
    </lineage>
</organism>
<protein>
    <submittedName>
        <fullName evidence="3">CCHC-type domain-containing protein</fullName>
    </submittedName>
</protein>
<feature type="non-terminal residue" evidence="2">
    <location>
        <position position="174"/>
    </location>
</feature>
<dbReference type="EMBL" id="CAMXCT020003856">
    <property type="protein sequence ID" value="CAL1159935.1"/>
    <property type="molecule type" value="Genomic_DNA"/>
</dbReference>
<dbReference type="EMBL" id="CAMXCT030003856">
    <property type="protein sequence ID" value="CAL4793872.1"/>
    <property type="molecule type" value="Genomic_DNA"/>
</dbReference>
<reference evidence="3 4" key="2">
    <citation type="submission" date="2024-05" db="EMBL/GenBank/DDBJ databases">
        <authorList>
            <person name="Chen Y."/>
            <person name="Shah S."/>
            <person name="Dougan E. K."/>
            <person name="Thang M."/>
            <person name="Chan C."/>
        </authorList>
    </citation>
    <scope>NUCLEOTIDE SEQUENCE [LARGE SCALE GENOMIC DNA]</scope>
</reference>
<evidence type="ECO:0000256" key="1">
    <source>
        <dbReference type="SAM" id="MobiDB-lite"/>
    </source>
</evidence>
<evidence type="ECO:0000313" key="4">
    <source>
        <dbReference type="Proteomes" id="UP001152797"/>
    </source>
</evidence>
<reference evidence="2" key="1">
    <citation type="submission" date="2022-10" db="EMBL/GenBank/DDBJ databases">
        <authorList>
            <person name="Chen Y."/>
            <person name="Dougan E. K."/>
            <person name="Chan C."/>
            <person name="Rhodes N."/>
            <person name="Thang M."/>
        </authorList>
    </citation>
    <scope>NUCLEOTIDE SEQUENCE</scope>
</reference>
<accession>A0A9P1DA35</accession>
<keyword evidence="4" id="KW-1185">Reference proteome</keyword>
<dbReference type="Proteomes" id="UP001152797">
    <property type="component" value="Unassembled WGS sequence"/>
</dbReference>
<name>A0A9P1DA35_9DINO</name>
<dbReference type="EMBL" id="CAMXCT010003856">
    <property type="protein sequence ID" value="CAI4006560.1"/>
    <property type="molecule type" value="Genomic_DNA"/>
</dbReference>
<gene>
    <name evidence="2" type="ORF">C1SCF055_LOCUS32191</name>
</gene>
<evidence type="ECO:0000313" key="3">
    <source>
        <dbReference type="EMBL" id="CAL4793872.1"/>
    </source>
</evidence>
<proteinExistence type="predicted"/>
<feature type="region of interest" description="Disordered" evidence="1">
    <location>
        <begin position="25"/>
        <end position="50"/>
    </location>
</feature>
<dbReference type="AlphaFoldDB" id="A0A9P1DA35"/>
<evidence type="ECO:0000313" key="2">
    <source>
        <dbReference type="EMBL" id="CAI4006560.1"/>
    </source>
</evidence>
<comment type="caution">
    <text evidence="2">The sequence shown here is derived from an EMBL/GenBank/DDBJ whole genome shotgun (WGS) entry which is preliminary data.</text>
</comment>